<feature type="compositionally biased region" description="Polar residues" evidence="1">
    <location>
        <begin position="105"/>
        <end position="114"/>
    </location>
</feature>
<feature type="region of interest" description="Disordered" evidence="1">
    <location>
        <begin position="105"/>
        <end position="133"/>
    </location>
</feature>
<dbReference type="InterPro" id="IPR036779">
    <property type="entry name" value="LysM_dom_sf"/>
</dbReference>
<organism evidence="3 4">
    <name type="scientific">Secundilactobacillus similis DSM 23365 = JCM 2765</name>
    <dbReference type="NCBI Taxonomy" id="1423804"/>
    <lineage>
        <taxon>Bacteria</taxon>
        <taxon>Bacillati</taxon>
        <taxon>Bacillota</taxon>
        <taxon>Bacilli</taxon>
        <taxon>Lactobacillales</taxon>
        <taxon>Lactobacillaceae</taxon>
        <taxon>Secundilactobacillus</taxon>
    </lineage>
</organism>
<evidence type="ECO:0000313" key="4">
    <source>
        <dbReference type="Proteomes" id="UP000051442"/>
    </source>
</evidence>
<dbReference type="Pfam" id="PF21821">
    <property type="entry name" value="Dit_like"/>
    <property type="match status" value="1"/>
</dbReference>
<comment type="caution">
    <text evidence="3">The sequence shown here is derived from an EMBL/GenBank/DDBJ whole genome shotgun (WGS) entry which is preliminary data.</text>
</comment>
<evidence type="ECO:0000256" key="1">
    <source>
        <dbReference type="SAM" id="MobiDB-lite"/>
    </source>
</evidence>
<gene>
    <name evidence="3" type="ORF">FD14_GL001454</name>
</gene>
<dbReference type="Proteomes" id="UP000051442">
    <property type="component" value="Unassembled WGS sequence"/>
</dbReference>
<dbReference type="SMART" id="SM00257">
    <property type="entry name" value="LysM"/>
    <property type="match status" value="1"/>
</dbReference>
<sequence>MTVYTKEWKKKRAAVTNSKSAESSLSTSQQKMISKAKNYQATITTDKNHIQELNDSLIYYYKTDKKKKTKVKTKRKNALKPTDAQKKQLKGYQDELNKAQTKLNTLKNSDSYKSASKKLRQAKDKATKAQQSYDSYMKKRHTQALKRVAKQRQQNYARFMAPHASLHATNSLTGLTVFLFASDESESNDSTATTYPIDNDDPVVDHVQRTGKTLTVNAYLYDQKAAKRLWPGMENDVSGYGLPKKNCQDQYRDLLKWQFDGTEMVYKSNATKDANNLGMNKFYYKHLFMTNLTKTLDSPLRGMMKISITFQFAYKAKVTTTSKGNKNNKGHKTTGGKYVGAKYITVKKGMTYWDLAKKYGTTVAQLRKWNGNEKTTMYPDKTGKYPKKLRVTAGVAIKQATEVGTGKIVYTNLKKNVNAPYSIVDKIHRQLMSGEAIMNTDK</sequence>
<dbReference type="PATRIC" id="fig|1423804.4.peg.1577"/>
<reference evidence="3 4" key="1">
    <citation type="journal article" date="2015" name="Genome Announc.">
        <title>Expanding the biotechnology potential of lactobacilli through comparative genomics of 213 strains and associated genera.</title>
        <authorList>
            <person name="Sun Z."/>
            <person name="Harris H.M."/>
            <person name="McCann A."/>
            <person name="Guo C."/>
            <person name="Argimon S."/>
            <person name="Zhang W."/>
            <person name="Yang X."/>
            <person name="Jeffery I.B."/>
            <person name="Cooney J.C."/>
            <person name="Kagawa T.F."/>
            <person name="Liu W."/>
            <person name="Song Y."/>
            <person name="Salvetti E."/>
            <person name="Wrobel A."/>
            <person name="Rasinkangas P."/>
            <person name="Parkhill J."/>
            <person name="Rea M.C."/>
            <person name="O'Sullivan O."/>
            <person name="Ritari J."/>
            <person name="Douillard F.P."/>
            <person name="Paul Ross R."/>
            <person name="Yang R."/>
            <person name="Briner A.E."/>
            <person name="Felis G.E."/>
            <person name="de Vos W.M."/>
            <person name="Barrangou R."/>
            <person name="Klaenhammer T.R."/>
            <person name="Caufield P.W."/>
            <person name="Cui Y."/>
            <person name="Zhang H."/>
            <person name="O'Toole P.W."/>
        </authorList>
    </citation>
    <scope>NUCLEOTIDE SEQUENCE [LARGE SCALE GENOMIC DNA]</scope>
    <source>
        <strain evidence="3 4">DSM 23365</strain>
    </source>
</reference>
<accession>A0A0R2EW27</accession>
<protein>
    <submittedName>
        <fullName evidence="3">Muramidase (Flagellum-specific)</fullName>
    </submittedName>
</protein>
<dbReference type="PROSITE" id="PS51782">
    <property type="entry name" value="LYSM"/>
    <property type="match status" value="1"/>
</dbReference>
<dbReference type="OrthoDB" id="2969869at2"/>
<dbReference type="InterPro" id="IPR018392">
    <property type="entry name" value="LysM"/>
</dbReference>
<dbReference type="CDD" id="cd00118">
    <property type="entry name" value="LysM"/>
    <property type="match status" value="1"/>
</dbReference>
<dbReference type="Gene3D" id="3.10.350.10">
    <property type="entry name" value="LysM domain"/>
    <property type="match status" value="1"/>
</dbReference>
<dbReference type="InterPro" id="IPR048494">
    <property type="entry name" value="Dit-like_N"/>
</dbReference>
<dbReference type="Pfam" id="PF01476">
    <property type="entry name" value="LysM"/>
    <property type="match status" value="1"/>
</dbReference>
<dbReference type="AlphaFoldDB" id="A0A0R2EW27"/>
<evidence type="ECO:0000259" key="2">
    <source>
        <dbReference type="PROSITE" id="PS51782"/>
    </source>
</evidence>
<feature type="domain" description="LysM" evidence="2">
    <location>
        <begin position="342"/>
        <end position="388"/>
    </location>
</feature>
<dbReference type="EMBL" id="AYZM01000131">
    <property type="protein sequence ID" value="KRN20664.1"/>
    <property type="molecule type" value="Genomic_DNA"/>
</dbReference>
<name>A0A0R2EW27_9LACO</name>
<dbReference type="STRING" id="1423804.FD14_GL001454"/>
<evidence type="ECO:0000313" key="3">
    <source>
        <dbReference type="EMBL" id="KRN20664.1"/>
    </source>
</evidence>
<proteinExistence type="predicted"/>
<keyword evidence="4" id="KW-1185">Reference proteome</keyword>
<dbReference type="SUPFAM" id="SSF54106">
    <property type="entry name" value="LysM domain"/>
    <property type="match status" value="1"/>
</dbReference>
<dbReference type="RefSeq" id="WP_057152105.1">
    <property type="nucleotide sequence ID" value="NZ_AYZM01000131.1"/>
</dbReference>